<dbReference type="InterPro" id="IPR004087">
    <property type="entry name" value="KH_dom"/>
</dbReference>
<dbReference type="SMART" id="SM00322">
    <property type="entry name" value="KH"/>
    <property type="match status" value="2"/>
</dbReference>
<feature type="domain" description="Ubiquitin-like" evidence="12">
    <location>
        <begin position="1036"/>
        <end position="1111"/>
    </location>
</feature>
<evidence type="ECO:0000313" key="13">
    <source>
        <dbReference type="EMBL" id="PWA93154.1"/>
    </source>
</evidence>
<comment type="similarity">
    <text evidence="3">Belongs to the ubiquitin family.</text>
</comment>
<evidence type="ECO:0000256" key="2">
    <source>
        <dbReference type="ARBA" id="ARBA00004496"/>
    </source>
</evidence>
<dbReference type="InterPro" id="IPR019956">
    <property type="entry name" value="Ubiquitin_dom"/>
</dbReference>
<keyword evidence="6" id="KW-0677">Repeat</keyword>
<feature type="compositionally biased region" description="Basic and acidic residues" evidence="11">
    <location>
        <begin position="458"/>
        <end position="477"/>
    </location>
</feature>
<evidence type="ECO:0000256" key="11">
    <source>
        <dbReference type="SAM" id="MobiDB-lite"/>
    </source>
</evidence>
<dbReference type="Pfam" id="PF00240">
    <property type="entry name" value="ubiquitin"/>
    <property type="match status" value="4"/>
</dbReference>
<dbReference type="STRING" id="35608.A0A2U1Q560"/>
<feature type="region of interest" description="Disordered" evidence="11">
    <location>
        <begin position="722"/>
        <end position="793"/>
    </location>
</feature>
<keyword evidence="14" id="KW-1185">Reference proteome</keyword>
<comment type="caution">
    <text evidence="13">The sequence shown here is derived from an EMBL/GenBank/DDBJ whole genome shotgun (WGS) entry which is preliminary data.</text>
</comment>
<evidence type="ECO:0000256" key="10">
    <source>
        <dbReference type="SAM" id="Coils"/>
    </source>
</evidence>
<evidence type="ECO:0000256" key="4">
    <source>
        <dbReference type="ARBA" id="ARBA00022490"/>
    </source>
</evidence>
<dbReference type="GO" id="GO:0005634">
    <property type="term" value="C:nucleus"/>
    <property type="evidence" value="ECO:0007669"/>
    <property type="project" value="UniProtKB-SubCell"/>
</dbReference>
<dbReference type="InterPro" id="IPR019954">
    <property type="entry name" value="Ubiquitin_CS"/>
</dbReference>
<feature type="region of interest" description="Disordered" evidence="11">
    <location>
        <begin position="1276"/>
        <end position="1400"/>
    </location>
</feature>
<dbReference type="SUPFAM" id="SSF54791">
    <property type="entry name" value="Eukaryotic type KH-domain (KH-domain type I)"/>
    <property type="match status" value="2"/>
</dbReference>
<dbReference type="Gene3D" id="3.10.20.90">
    <property type="entry name" value="Phosphatidylinositol 3-kinase Catalytic Subunit, Chain A, domain 1"/>
    <property type="match status" value="4"/>
</dbReference>
<feature type="compositionally biased region" description="Basic and acidic residues" evidence="11">
    <location>
        <begin position="1330"/>
        <end position="1343"/>
    </location>
</feature>
<accession>A0A2U1Q560</accession>
<dbReference type="PANTHER" id="PTHR10666">
    <property type="entry name" value="UBIQUITIN"/>
    <property type="match status" value="1"/>
</dbReference>
<dbReference type="Gene3D" id="3.30.1370.10">
    <property type="entry name" value="K Homology domain, type 1"/>
    <property type="match status" value="2"/>
</dbReference>
<feature type="domain" description="Ubiquitin-like" evidence="12">
    <location>
        <begin position="807"/>
        <end position="882"/>
    </location>
</feature>
<evidence type="ECO:0000256" key="6">
    <source>
        <dbReference type="ARBA" id="ARBA00022737"/>
    </source>
</evidence>
<feature type="domain" description="Ubiquitin-like" evidence="12">
    <location>
        <begin position="960"/>
        <end position="1035"/>
    </location>
</feature>
<feature type="compositionally biased region" description="Basic and acidic residues" evidence="11">
    <location>
        <begin position="485"/>
        <end position="511"/>
    </location>
</feature>
<dbReference type="SUPFAM" id="SSF54236">
    <property type="entry name" value="Ubiquitin-like"/>
    <property type="match status" value="4"/>
</dbReference>
<reference evidence="13 14" key="1">
    <citation type="journal article" date="2018" name="Mol. Plant">
        <title>The genome of Artemisia annua provides insight into the evolution of Asteraceae family and artemisinin biosynthesis.</title>
        <authorList>
            <person name="Shen Q."/>
            <person name="Zhang L."/>
            <person name="Liao Z."/>
            <person name="Wang S."/>
            <person name="Yan T."/>
            <person name="Shi P."/>
            <person name="Liu M."/>
            <person name="Fu X."/>
            <person name="Pan Q."/>
            <person name="Wang Y."/>
            <person name="Lv Z."/>
            <person name="Lu X."/>
            <person name="Zhang F."/>
            <person name="Jiang W."/>
            <person name="Ma Y."/>
            <person name="Chen M."/>
            <person name="Hao X."/>
            <person name="Li L."/>
            <person name="Tang Y."/>
            <person name="Lv G."/>
            <person name="Zhou Y."/>
            <person name="Sun X."/>
            <person name="Brodelius P.E."/>
            <person name="Rose J.K.C."/>
            <person name="Tang K."/>
        </authorList>
    </citation>
    <scope>NUCLEOTIDE SEQUENCE [LARGE SCALE GENOMIC DNA]</scope>
    <source>
        <strain evidence="14">cv. Huhao1</strain>
        <tissue evidence="13">Leaf</tissue>
    </source>
</reference>
<name>A0A2U1Q560_ARTAN</name>
<dbReference type="InterPro" id="IPR029071">
    <property type="entry name" value="Ubiquitin-like_domsf"/>
</dbReference>
<dbReference type="GO" id="GO:0003729">
    <property type="term" value="F:mRNA binding"/>
    <property type="evidence" value="ECO:0007669"/>
    <property type="project" value="UniProtKB-ARBA"/>
</dbReference>
<dbReference type="GO" id="GO:0005737">
    <property type="term" value="C:cytoplasm"/>
    <property type="evidence" value="ECO:0007669"/>
    <property type="project" value="UniProtKB-SubCell"/>
</dbReference>
<evidence type="ECO:0000256" key="7">
    <source>
        <dbReference type="ARBA" id="ARBA00022843"/>
    </source>
</evidence>
<dbReference type="PROSITE" id="PS50084">
    <property type="entry name" value="KH_TYPE_1"/>
    <property type="match status" value="2"/>
</dbReference>
<protein>
    <submittedName>
        <fullName evidence="13">Polyubiquitin-like protein</fullName>
    </submittedName>
</protein>
<dbReference type="InterPro" id="IPR000626">
    <property type="entry name" value="Ubiquitin-like_dom"/>
</dbReference>
<keyword evidence="7" id="KW-0832">Ubl conjugation</keyword>
<evidence type="ECO:0000256" key="1">
    <source>
        <dbReference type="ARBA" id="ARBA00004123"/>
    </source>
</evidence>
<feature type="coiled-coil region" evidence="10">
    <location>
        <begin position="206"/>
        <end position="233"/>
    </location>
</feature>
<evidence type="ECO:0000256" key="5">
    <source>
        <dbReference type="ARBA" id="ARBA00022499"/>
    </source>
</evidence>
<sequence>MECLQYAFPVLLGGKEAYPDIWLRHETVFDLLELLNWFFLANICCYVNCSGDIESVFSRFDPGLVTTSPSITHTFIHPYNSVTFPITGPSVIQPNHSPVEFVRFEEMSKLVGLSGFRSFDEFKSTLGSASTTGSAKPSGLASSTGGAKAFQFSSARKPAADSSGKTDIQTAESCDDIMPNHYVSFQMQQEFQLKHSESETATTESIRNLQSKIHGKEEEIDTLRKAIVKHEELVASRQLHSSLQEKEKQEFQLKHSESETASTQSKIHGKEEEIDTLRMDIVKHEEHVASLETPLSQLHSSLQEKEQVVSLVGIGGTNLTRVKAESGTWLELDKSVPPVDGQAWERTVNIYGSKQQFKNAMEMINATVSEGPVLPASVFSMEEIGSNGAAWEDEMEAYYEKYGWENIREMDFGTSGSGEVTVLKDSADSKNEEAEGKKSVEEGEQEERAESGSCTQKNVEESEDKKSVKEDEQKECVESGSGTQKDVEESEDKKFVTQKNDEESEDKKFVNEEEQQECVESGSGTQKNVEGSEDKKSVKEDEPKECDTRTGTQKNVEGAASPDSNIRNIQKESTLHMVLRLRGGADTYEASLFKQAKKEAIEENFTEAVSLLNLQREKGQISFLGSCLLRVLEMQALPVLPYAEEPDFYKMLDIDNTASASKIQAANKSNLLMIQCVESIGCGELGKRVRMRVKKAMEILLNKSRKAEYDVYLRAASRSQPSVLSCQTTPPTTPSPTHSDHLELASPKYQESGHTKLNTSPKTKKTTHNSNGANTAPSSLGERQRSRSDEKKLKACKKISFDQDDIIPLVVRNQKGETFRIEAKSSDTIGTVKAKIPPKERNKRNRPSLFYEGKQLDDSRTLAYYGIEKDCVILLRHKLIGGIPIFVEAPSGQRIKIEVEETDTIIEVKEKIEDKEGTLKDNQTLFFNNQKLRNELTISHYDIRKNSTVRLDVWLTRRKMQIFVRMVTGKNITLEIEKSDTVDKIKTKIRDKEGIPPDKQRLYFSGRQLSGCRRISYYGIERGSVLELMGILRGGMQLFVKTFTGKTITLEVDSFDTVYWVKARIQEKEGIPPDQQRLIFAGKQLEDGRVLADYNIQKESTLHLGLRLRGGLHKQCVESGSGKQKNAMEMINEIIHEIYDASSVPTAIMPLDICHKSMNIPFLKVFPLLGIGDTNLTRIEAESGTWLEVDETAPPVDGKEWESTVKIYGSKQQVKNAMEMISAIVYEGPVLPANEGDLRIEEIGYNEEGEKQDFAAWEDELETSYENHGWENIREVDFGKGGSGEESAHKECAASGSVTQKNDEESEDKKSVNEEEQKEDVESGSGTQKNVEESEDKKSVNEEEQKEDVESGSGTQKNVEGSEDKKSVKKDEQKECVDTGSGAQKNVEGAASPDSNISNI</sequence>
<keyword evidence="8" id="KW-0539">Nucleus</keyword>
<dbReference type="CDD" id="cd01803">
    <property type="entry name" value="Ubl_ubiquitin"/>
    <property type="match status" value="1"/>
</dbReference>
<keyword evidence="4" id="KW-0963">Cytoplasm</keyword>
<dbReference type="FunFam" id="3.10.20.90:FF:000009">
    <property type="entry name" value="Ubiquitin-60S ribosomal protein"/>
    <property type="match status" value="1"/>
</dbReference>
<evidence type="ECO:0000256" key="9">
    <source>
        <dbReference type="PROSITE-ProRule" id="PRU00117"/>
    </source>
</evidence>
<dbReference type="EMBL" id="PKPP01000407">
    <property type="protein sequence ID" value="PWA93154.1"/>
    <property type="molecule type" value="Genomic_DNA"/>
</dbReference>
<dbReference type="SMART" id="SM00213">
    <property type="entry name" value="UBQ"/>
    <property type="match status" value="4"/>
</dbReference>
<dbReference type="PROSITE" id="PS50053">
    <property type="entry name" value="UBIQUITIN_2"/>
    <property type="match status" value="4"/>
</dbReference>
<dbReference type="FunFam" id="3.10.20.90:FF:000469">
    <property type="entry name" value="Polyubiquitin-C"/>
    <property type="match status" value="1"/>
</dbReference>
<evidence type="ECO:0000256" key="3">
    <source>
        <dbReference type="ARBA" id="ARBA00008430"/>
    </source>
</evidence>
<feature type="compositionally biased region" description="Basic and acidic residues" evidence="11">
    <location>
        <begin position="425"/>
        <end position="450"/>
    </location>
</feature>
<proteinExistence type="inferred from homology"/>
<dbReference type="InterPro" id="IPR050158">
    <property type="entry name" value="Ubiquitin_ubiquitin-like"/>
</dbReference>
<feature type="compositionally biased region" description="Basic and acidic residues" evidence="11">
    <location>
        <begin position="1360"/>
        <end position="1377"/>
    </location>
</feature>
<evidence type="ECO:0000313" key="14">
    <source>
        <dbReference type="Proteomes" id="UP000245207"/>
    </source>
</evidence>
<dbReference type="Proteomes" id="UP000245207">
    <property type="component" value="Unassembled WGS sequence"/>
</dbReference>
<feature type="compositionally biased region" description="Basic and acidic residues" evidence="11">
    <location>
        <begin position="530"/>
        <end position="548"/>
    </location>
</feature>
<feature type="domain" description="Ubiquitin-like" evidence="12">
    <location>
        <begin position="883"/>
        <end position="951"/>
    </location>
</feature>
<organism evidence="13 14">
    <name type="scientific">Artemisia annua</name>
    <name type="common">Sweet wormwood</name>
    <dbReference type="NCBI Taxonomy" id="35608"/>
    <lineage>
        <taxon>Eukaryota</taxon>
        <taxon>Viridiplantae</taxon>
        <taxon>Streptophyta</taxon>
        <taxon>Embryophyta</taxon>
        <taxon>Tracheophyta</taxon>
        <taxon>Spermatophyta</taxon>
        <taxon>Magnoliopsida</taxon>
        <taxon>eudicotyledons</taxon>
        <taxon>Gunneridae</taxon>
        <taxon>Pentapetalae</taxon>
        <taxon>asterids</taxon>
        <taxon>campanulids</taxon>
        <taxon>Asterales</taxon>
        <taxon>Asteraceae</taxon>
        <taxon>Asteroideae</taxon>
        <taxon>Anthemideae</taxon>
        <taxon>Artemisiinae</taxon>
        <taxon>Artemisia</taxon>
    </lineage>
</organism>
<keyword evidence="5" id="KW-1017">Isopeptide bond</keyword>
<feature type="compositionally biased region" description="Polar residues" evidence="11">
    <location>
        <begin position="768"/>
        <end position="778"/>
    </location>
</feature>
<dbReference type="PRINTS" id="PR00348">
    <property type="entry name" value="UBIQUITIN"/>
</dbReference>
<gene>
    <name evidence="13" type="ORF">CTI12_AA074430</name>
</gene>
<comment type="subcellular location">
    <subcellularLocation>
        <location evidence="2">Cytoplasm</location>
    </subcellularLocation>
    <subcellularLocation>
        <location evidence="1">Nucleus</location>
    </subcellularLocation>
</comment>
<feature type="compositionally biased region" description="Basic and acidic residues" evidence="11">
    <location>
        <begin position="782"/>
        <end position="793"/>
    </location>
</feature>
<keyword evidence="10" id="KW-0175">Coiled coil</keyword>
<feature type="region of interest" description="Disordered" evidence="11">
    <location>
        <begin position="239"/>
        <end position="268"/>
    </location>
</feature>
<evidence type="ECO:0000259" key="12">
    <source>
        <dbReference type="PROSITE" id="PS50053"/>
    </source>
</evidence>
<feature type="compositionally biased region" description="Basic and acidic residues" evidence="11">
    <location>
        <begin position="1301"/>
        <end position="1315"/>
    </location>
</feature>
<feature type="region of interest" description="Disordered" evidence="11">
    <location>
        <begin position="413"/>
        <end position="566"/>
    </location>
</feature>
<dbReference type="CDD" id="cd00105">
    <property type="entry name" value="KH-I"/>
    <property type="match status" value="1"/>
</dbReference>
<dbReference type="PROSITE" id="PS00299">
    <property type="entry name" value="UBIQUITIN_1"/>
    <property type="match status" value="1"/>
</dbReference>
<dbReference type="InterPro" id="IPR036612">
    <property type="entry name" value="KH_dom_type_1_sf"/>
</dbReference>
<dbReference type="OrthoDB" id="419317at2759"/>
<evidence type="ECO:0000256" key="8">
    <source>
        <dbReference type="ARBA" id="ARBA00023242"/>
    </source>
</evidence>
<keyword evidence="9" id="KW-0694">RNA-binding</keyword>
<dbReference type="CDD" id="cd17039">
    <property type="entry name" value="Ubl_ubiquitin_like"/>
    <property type="match status" value="1"/>
</dbReference>
<feature type="compositionally biased region" description="Basic and acidic residues" evidence="11">
    <location>
        <begin position="243"/>
        <end position="258"/>
    </location>
</feature>